<evidence type="ECO:0000313" key="16">
    <source>
        <dbReference type="EMBL" id="EAW32537.1"/>
    </source>
</evidence>
<dbReference type="Gene3D" id="2.40.170.20">
    <property type="entry name" value="TonB-dependent receptor, beta-barrel domain"/>
    <property type="match status" value="1"/>
</dbReference>
<evidence type="ECO:0000259" key="15">
    <source>
        <dbReference type="Pfam" id="PF07715"/>
    </source>
</evidence>
<name>A0Y8T3_9GAMM</name>
<reference evidence="16 17" key="1">
    <citation type="journal article" date="2010" name="J. Bacteriol.">
        <title>Genome sequence of the oligotrophic marine Gammaproteobacterium HTCC2143, isolated from the Oregon Coast.</title>
        <authorList>
            <person name="Oh H.M."/>
            <person name="Kang I."/>
            <person name="Ferriera S."/>
            <person name="Giovannoni S.J."/>
            <person name="Cho J.C."/>
        </authorList>
    </citation>
    <scope>NUCLEOTIDE SEQUENCE [LARGE SCALE GENOMIC DNA]</scope>
    <source>
        <strain evidence="16 17">HTCC2143</strain>
    </source>
</reference>
<sequence length="761" mass="83200">MTKSTSYTVFKKHLLPACIGMALINSASAQLEEVLVTATKRSETLQEVPMSISTISGESIARLGAADFNDIATTVPSLSLRSAGPGRTKLNIRGISAATGVAPTVSFYIDEMPVSTISSGSSTSFAQTIIDPKLYDLERVEVLRGPQGTLYGSSSMGGTVRLITAQPRIGEQEAKISTEVSSTKGGGLNTILNGVVNVPLGDSTALRAVGSYTDKDGYIDRVDRTTGKSFNDEVNNEETQALRLALRHEISDTAYIQPYVFYQHTEMDGKPNFDGPGSSLEQRRDFDAAEPYEDEFTLFSVTYGQDFESMSLTASISQLDREFENTEDITDATFLAVAVGPDAVLAKEAVELEDTTFEARLASTTSSDLQWIAGIYYKDSEVDAGYRMQDGFDQNLSLYGLANTQDKKTYEEEAFFGEITYDFTDKISVTLGARYLDYDFTQYKEDWGFVYDGANGGTDRNNANILDLDVSDDDIHGKLTTTYHFSDDMQAYATLSNGSRPGGGNRAVPRSTNPANTTAFACDQDLNDLGISGSPDSYGGDEVVNTEFGWKTMVNENIRFNGAVYLMKWDDIQQVVSTSGACGFNFTTNIGKAESRGMELEIDAAVNENLTANFSLGYTEAEFQDDVPEAGVESGDLLADVPEWTYNLTLDYVIPVDNGEYFAVFNYNYVDETLELSGSANDDISANGIISGNSKPDYEIVNLRVGFTSDDQWEVILFVDNATDEEAIYSYSDALAFNIPAYDRTVRNTPRTAGITFNYTF</sequence>
<dbReference type="SUPFAM" id="SSF56935">
    <property type="entry name" value="Porins"/>
    <property type="match status" value="1"/>
</dbReference>
<protein>
    <submittedName>
        <fullName evidence="16">TonB-dependent receptor</fullName>
    </submittedName>
</protein>
<keyword evidence="8 12" id="KW-0798">TonB box</keyword>
<dbReference type="PANTHER" id="PTHR32552:SF81">
    <property type="entry name" value="TONB-DEPENDENT OUTER MEMBRANE RECEPTOR"/>
    <property type="match status" value="1"/>
</dbReference>
<dbReference type="Pfam" id="PF00593">
    <property type="entry name" value="TonB_dep_Rec_b-barrel"/>
    <property type="match status" value="1"/>
</dbReference>
<evidence type="ECO:0000256" key="12">
    <source>
        <dbReference type="RuleBase" id="RU003357"/>
    </source>
</evidence>
<dbReference type="AlphaFoldDB" id="A0Y8T3"/>
<keyword evidence="9 11" id="KW-0472">Membrane</keyword>
<dbReference type="PROSITE" id="PS52016">
    <property type="entry name" value="TONB_DEPENDENT_REC_3"/>
    <property type="match status" value="1"/>
</dbReference>
<dbReference type="Pfam" id="PF07715">
    <property type="entry name" value="Plug"/>
    <property type="match status" value="1"/>
</dbReference>
<accession>A0Y8T3</accession>
<dbReference type="STRING" id="247633.GP2143_14816"/>
<feature type="signal peptide" evidence="13">
    <location>
        <begin position="1"/>
        <end position="29"/>
    </location>
</feature>
<keyword evidence="3 11" id="KW-1134">Transmembrane beta strand</keyword>
<dbReference type="InterPro" id="IPR012910">
    <property type="entry name" value="Plug_dom"/>
</dbReference>
<dbReference type="Proteomes" id="UP000004931">
    <property type="component" value="Unassembled WGS sequence"/>
</dbReference>
<evidence type="ECO:0000256" key="6">
    <source>
        <dbReference type="ARBA" id="ARBA00023004"/>
    </source>
</evidence>
<dbReference type="InterPro" id="IPR036942">
    <property type="entry name" value="Beta-barrel_TonB_sf"/>
</dbReference>
<keyword evidence="2 11" id="KW-0813">Transport</keyword>
<keyword evidence="16" id="KW-0675">Receptor</keyword>
<evidence type="ECO:0000256" key="11">
    <source>
        <dbReference type="PROSITE-ProRule" id="PRU01360"/>
    </source>
</evidence>
<evidence type="ECO:0000256" key="8">
    <source>
        <dbReference type="ARBA" id="ARBA00023077"/>
    </source>
</evidence>
<keyword evidence="4" id="KW-0410">Iron transport</keyword>
<keyword evidence="10 11" id="KW-0998">Cell outer membrane</keyword>
<feature type="domain" description="TonB-dependent receptor-like beta-barrel" evidence="14">
    <location>
        <begin position="260"/>
        <end position="721"/>
    </location>
</feature>
<keyword evidence="5 11" id="KW-0812">Transmembrane</keyword>
<comment type="similarity">
    <text evidence="11 12">Belongs to the TonB-dependent receptor family.</text>
</comment>
<dbReference type="EMBL" id="AAVT01000001">
    <property type="protein sequence ID" value="EAW32537.1"/>
    <property type="molecule type" value="Genomic_DNA"/>
</dbReference>
<feature type="chain" id="PRO_5002631318" evidence="13">
    <location>
        <begin position="30"/>
        <end position="761"/>
    </location>
</feature>
<evidence type="ECO:0000256" key="1">
    <source>
        <dbReference type="ARBA" id="ARBA00004571"/>
    </source>
</evidence>
<feature type="domain" description="TonB-dependent receptor plug" evidence="15">
    <location>
        <begin position="45"/>
        <end position="159"/>
    </location>
</feature>
<dbReference type="InterPro" id="IPR039426">
    <property type="entry name" value="TonB-dep_rcpt-like"/>
</dbReference>
<keyword evidence="6" id="KW-0408">Iron</keyword>
<dbReference type="GO" id="GO:0009279">
    <property type="term" value="C:cell outer membrane"/>
    <property type="evidence" value="ECO:0007669"/>
    <property type="project" value="UniProtKB-SubCell"/>
</dbReference>
<evidence type="ECO:0000256" key="2">
    <source>
        <dbReference type="ARBA" id="ARBA00022448"/>
    </source>
</evidence>
<keyword evidence="7" id="KW-0406">Ion transport</keyword>
<evidence type="ECO:0000256" key="5">
    <source>
        <dbReference type="ARBA" id="ARBA00022692"/>
    </source>
</evidence>
<keyword evidence="17" id="KW-1185">Reference proteome</keyword>
<gene>
    <name evidence="16" type="ORF">GP2143_14816</name>
</gene>
<evidence type="ECO:0000256" key="13">
    <source>
        <dbReference type="SAM" id="SignalP"/>
    </source>
</evidence>
<keyword evidence="13" id="KW-0732">Signal</keyword>
<evidence type="ECO:0000256" key="7">
    <source>
        <dbReference type="ARBA" id="ARBA00023065"/>
    </source>
</evidence>
<dbReference type="eggNOG" id="COG4771">
    <property type="taxonomic scope" value="Bacteria"/>
</dbReference>
<evidence type="ECO:0000259" key="14">
    <source>
        <dbReference type="Pfam" id="PF00593"/>
    </source>
</evidence>
<evidence type="ECO:0000256" key="10">
    <source>
        <dbReference type="ARBA" id="ARBA00023237"/>
    </source>
</evidence>
<comment type="caution">
    <text evidence="16">The sequence shown here is derived from an EMBL/GenBank/DDBJ whole genome shotgun (WGS) entry which is preliminary data.</text>
</comment>
<dbReference type="PANTHER" id="PTHR32552">
    <property type="entry name" value="FERRICHROME IRON RECEPTOR-RELATED"/>
    <property type="match status" value="1"/>
</dbReference>
<proteinExistence type="inferred from homology"/>
<evidence type="ECO:0000313" key="17">
    <source>
        <dbReference type="Proteomes" id="UP000004931"/>
    </source>
</evidence>
<evidence type="ECO:0000256" key="9">
    <source>
        <dbReference type="ARBA" id="ARBA00023136"/>
    </source>
</evidence>
<organism evidence="16 17">
    <name type="scientific">marine gamma proteobacterium HTCC2143</name>
    <dbReference type="NCBI Taxonomy" id="247633"/>
    <lineage>
        <taxon>Bacteria</taxon>
        <taxon>Pseudomonadati</taxon>
        <taxon>Pseudomonadota</taxon>
        <taxon>Gammaproteobacteria</taxon>
        <taxon>Cellvibrionales</taxon>
        <taxon>Spongiibacteraceae</taxon>
        <taxon>BD1-7 clade</taxon>
    </lineage>
</organism>
<dbReference type="InterPro" id="IPR000531">
    <property type="entry name" value="Beta-barrel_TonB"/>
</dbReference>
<comment type="subcellular location">
    <subcellularLocation>
        <location evidence="1 11">Cell outer membrane</location>
        <topology evidence="1 11">Multi-pass membrane protein</topology>
    </subcellularLocation>
</comment>
<evidence type="ECO:0000256" key="3">
    <source>
        <dbReference type="ARBA" id="ARBA00022452"/>
    </source>
</evidence>
<dbReference type="GO" id="GO:0006826">
    <property type="term" value="P:iron ion transport"/>
    <property type="evidence" value="ECO:0007669"/>
    <property type="project" value="UniProtKB-KW"/>
</dbReference>
<evidence type="ECO:0000256" key="4">
    <source>
        <dbReference type="ARBA" id="ARBA00022496"/>
    </source>
</evidence>